<evidence type="ECO:0000256" key="2">
    <source>
        <dbReference type="ARBA" id="ARBA00022475"/>
    </source>
</evidence>
<reference evidence="11 12" key="1">
    <citation type="submission" date="2015-11" db="EMBL/GenBank/DDBJ databases">
        <authorList>
            <person name="Lin W."/>
        </authorList>
    </citation>
    <scope>NUCLEOTIDE SEQUENCE [LARGE SCALE GENOMIC DNA]</scope>
    <source>
        <strain evidence="11 12">HCH-1</strain>
    </source>
</reference>
<dbReference type="GO" id="GO:0004190">
    <property type="term" value="F:aspartic-type endopeptidase activity"/>
    <property type="evidence" value="ECO:0007669"/>
    <property type="project" value="UniProtKB-EC"/>
</dbReference>
<evidence type="ECO:0000256" key="6">
    <source>
        <dbReference type="ARBA" id="ARBA00022801"/>
    </source>
</evidence>
<keyword evidence="8 9" id="KW-0472">Membrane</keyword>
<evidence type="ECO:0000256" key="3">
    <source>
        <dbReference type="ARBA" id="ARBA00022670"/>
    </source>
</evidence>
<dbReference type="EMBL" id="LNQR01000044">
    <property type="protein sequence ID" value="KWT88144.1"/>
    <property type="molecule type" value="Genomic_DNA"/>
</dbReference>
<protein>
    <recommendedName>
        <fullName evidence="9">Lipoprotein signal peptidase</fullName>
        <ecNumber evidence="9">3.4.23.36</ecNumber>
    </recommendedName>
    <alternativeName>
        <fullName evidence="9">Prolipoprotein signal peptidase</fullName>
    </alternativeName>
    <alternativeName>
        <fullName evidence="9">Signal peptidase II</fullName>
        <shortName evidence="9">SPase II</shortName>
    </alternativeName>
</protein>
<dbReference type="NCBIfam" id="TIGR00077">
    <property type="entry name" value="lspA"/>
    <property type="match status" value="1"/>
</dbReference>
<dbReference type="EC" id="3.4.23.36" evidence="9"/>
<keyword evidence="12" id="KW-1185">Reference proteome</keyword>
<evidence type="ECO:0000256" key="4">
    <source>
        <dbReference type="ARBA" id="ARBA00022692"/>
    </source>
</evidence>
<comment type="similarity">
    <text evidence="1 9 10">Belongs to the peptidase A8 family.</text>
</comment>
<gene>
    <name evidence="9" type="primary">lspA</name>
    <name evidence="11" type="ORF">ASN18_1290</name>
</gene>
<evidence type="ECO:0000313" key="11">
    <source>
        <dbReference type="EMBL" id="KWT88144.1"/>
    </source>
</evidence>
<evidence type="ECO:0000256" key="7">
    <source>
        <dbReference type="ARBA" id="ARBA00022989"/>
    </source>
</evidence>
<dbReference type="InterPro" id="IPR001872">
    <property type="entry name" value="Peptidase_A8"/>
</dbReference>
<keyword evidence="5 9" id="KW-0064">Aspartyl protease</keyword>
<evidence type="ECO:0000256" key="10">
    <source>
        <dbReference type="RuleBase" id="RU004181"/>
    </source>
</evidence>
<evidence type="ECO:0000256" key="8">
    <source>
        <dbReference type="ARBA" id="ARBA00023136"/>
    </source>
</evidence>
<dbReference type="Proteomes" id="UP000060487">
    <property type="component" value="Unassembled WGS sequence"/>
</dbReference>
<dbReference type="Pfam" id="PF01252">
    <property type="entry name" value="Peptidase_A8"/>
    <property type="match status" value="1"/>
</dbReference>
<proteinExistence type="inferred from homology"/>
<dbReference type="PANTHER" id="PTHR33695">
    <property type="entry name" value="LIPOPROTEIN SIGNAL PEPTIDASE"/>
    <property type="match status" value="1"/>
</dbReference>
<feature type="transmembrane region" description="Helical" evidence="9">
    <location>
        <begin position="78"/>
        <end position="97"/>
    </location>
</feature>
<feature type="active site" evidence="9">
    <location>
        <position position="143"/>
    </location>
</feature>
<keyword evidence="3 9" id="KW-0645">Protease</keyword>
<dbReference type="PRINTS" id="PR00781">
    <property type="entry name" value="LIPOSIGPTASE"/>
</dbReference>
<evidence type="ECO:0000313" key="12">
    <source>
        <dbReference type="Proteomes" id="UP000060487"/>
    </source>
</evidence>
<comment type="subcellular location">
    <subcellularLocation>
        <location evidence="9">Cell membrane</location>
        <topology evidence="9">Multi-pass membrane protein</topology>
    </subcellularLocation>
</comment>
<feature type="transmembrane region" description="Helical" evidence="9">
    <location>
        <begin position="134"/>
        <end position="155"/>
    </location>
</feature>
<keyword evidence="4 9" id="KW-0812">Transmembrane</keyword>
<accession>A0ABR5SID8</accession>
<evidence type="ECO:0000256" key="1">
    <source>
        <dbReference type="ARBA" id="ARBA00006139"/>
    </source>
</evidence>
<name>A0ABR5SID8_9BACT</name>
<evidence type="ECO:0000256" key="5">
    <source>
        <dbReference type="ARBA" id="ARBA00022750"/>
    </source>
</evidence>
<sequence length="161" mass="17684">MLPSVEAYGADMTTNKSAIRYFIVSFFVFAADQITKYLILQKLHLYESIPIASFFNIVSARNKGSAFGMFQSWGNTPFIVMSIAVLIIIAGLLIFGSKDLFALSLLLGGAAGNMTDRITTGSVVDFLDFYVGRYHWPAFNVADMALTCGIGLMIISHFRKG</sequence>
<feature type="active site" evidence="9">
    <location>
        <position position="125"/>
    </location>
</feature>
<feature type="transmembrane region" description="Helical" evidence="9">
    <location>
        <begin position="18"/>
        <end position="39"/>
    </location>
</feature>
<keyword evidence="2 9" id="KW-1003">Cell membrane</keyword>
<organism evidence="11 12">
    <name type="scientific">Candidatus Magnetominusculus xianensis</name>
    <dbReference type="NCBI Taxonomy" id="1748249"/>
    <lineage>
        <taxon>Bacteria</taxon>
        <taxon>Pseudomonadati</taxon>
        <taxon>Nitrospirota</taxon>
        <taxon>Nitrospiria</taxon>
        <taxon>Nitrospirales</taxon>
        <taxon>Nitrospiraceae</taxon>
        <taxon>Candidatus Magnetominusculus</taxon>
    </lineage>
</organism>
<dbReference type="HAMAP" id="MF_00161">
    <property type="entry name" value="LspA"/>
    <property type="match status" value="1"/>
</dbReference>
<comment type="function">
    <text evidence="9">This protein specifically catalyzes the removal of signal peptides from prolipoproteins.</text>
</comment>
<comment type="catalytic activity">
    <reaction evidence="9">
        <text>Release of signal peptides from bacterial membrane prolipoproteins. Hydrolyzes -Xaa-Yaa-Zaa-|-(S,diacylglyceryl)Cys-, in which Xaa is hydrophobic (preferably Leu), and Yaa (Ala or Ser) and Zaa (Gly or Ala) have small, neutral side chains.</text>
        <dbReference type="EC" id="3.4.23.36"/>
    </reaction>
</comment>
<dbReference type="PANTHER" id="PTHR33695:SF1">
    <property type="entry name" value="LIPOPROTEIN SIGNAL PEPTIDASE"/>
    <property type="match status" value="1"/>
</dbReference>
<comment type="pathway">
    <text evidence="9">Protein modification; lipoprotein biosynthesis (signal peptide cleavage).</text>
</comment>
<keyword evidence="7 9" id="KW-1133">Transmembrane helix</keyword>
<keyword evidence="6 9" id="KW-0378">Hydrolase</keyword>
<comment type="caution">
    <text evidence="9">Lacks conserved residue(s) required for the propagation of feature annotation.</text>
</comment>
<comment type="caution">
    <text evidence="11">The sequence shown here is derived from an EMBL/GenBank/DDBJ whole genome shotgun (WGS) entry which is preliminary data.</text>
</comment>
<evidence type="ECO:0000256" key="9">
    <source>
        <dbReference type="HAMAP-Rule" id="MF_00161"/>
    </source>
</evidence>